<dbReference type="InterPro" id="IPR003029">
    <property type="entry name" value="S1_domain"/>
</dbReference>
<comment type="similarity">
    <text evidence="1 6">Belongs to the bacterial ribosomal protein bS1 family.</text>
</comment>
<feature type="domain" description="S1 motif" evidence="7">
    <location>
        <begin position="364"/>
        <end position="434"/>
    </location>
</feature>
<sequence>MTENFAQLFEESLQEVETRPGAIIKGTIVAIQKDLILVDAGLKSESAIPAEQFLNAEGELEIEVGDVVDVALDAVEDGFGETILSREKAKRYEAWLQLEKAYENEETVIGVINGKVKGGFTVELNGVRAFLPGSLVDVRPVRDTAHLEGKDLEFKVIKLDQKRNNVVVSRRAVIEKENSAEREELLENLQEGQEVTGIVKNLTDYGAFVDLGGVDGLLHITDMAWKRVKHPSEIVNVGDEINCKVLKFDRERTRVSLGLKQLGEDPWSDIATRYPEGARLTGRVTNLTDYGCFVEIEEGVEGLVHVSEMDWTNKNVHPSKVVNLDDSVEVMVLEIDEERRRISLGLKQCKPNPWEEFAKTYQKGDKVSGKIKSITDFGIFIGLEGGIDGLVHLSDISWNANGEEAVREYKKSEEVEAVVLQVDAERERISLGVKQISEDPVNNYLTATKKGAIVTGTITEVDAKGATVELTEGVEGYIRVADISRDRIEDASDVLKAGESVEARFMGVDRKNRVLSLSIKAKDEAEEKVAVESVNNQQDDKAFGNAMAEAFKAAKED</sequence>
<feature type="domain" description="S1 motif" evidence="7">
    <location>
        <begin position="277"/>
        <end position="347"/>
    </location>
</feature>
<feature type="domain" description="S1 motif" evidence="7">
    <location>
        <begin position="21"/>
        <end position="87"/>
    </location>
</feature>
<reference evidence="8 9" key="1">
    <citation type="journal article" date="2018" name="Front. Microbiol.">
        <title>Genome-Based Analysis Reveals the Taxonomy and Diversity of the Family Idiomarinaceae.</title>
        <authorList>
            <person name="Liu Y."/>
            <person name="Lai Q."/>
            <person name="Shao Z."/>
        </authorList>
    </citation>
    <scope>NUCLEOTIDE SEQUENCE [LARGE SCALE GENOMIC DNA]</scope>
    <source>
        <strain evidence="8 9">GBSy1</strain>
    </source>
</reference>
<organism evidence="8 9">
    <name type="scientific">Aliidiomarina sedimenti</name>
    <dbReference type="NCBI Taxonomy" id="1933879"/>
    <lineage>
        <taxon>Bacteria</taxon>
        <taxon>Pseudomonadati</taxon>
        <taxon>Pseudomonadota</taxon>
        <taxon>Gammaproteobacteria</taxon>
        <taxon>Alteromonadales</taxon>
        <taxon>Idiomarinaceae</taxon>
        <taxon>Aliidiomarina</taxon>
    </lineage>
</organism>
<feature type="domain" description="S1 motif" evidence="7">
    <location>
        <begin position="192"/>
        <end position="260"/>
    </location>
</feature>
<dbReference type="PROSITE" id="PS50126">
    <property type="entry name" value="S1"/>
    <property type="match status" value="6"/>
</dbReference>
<dbReference type="PIRSF" id="PIRSF002111">
    <property type="entry name" value="RpsA"/>
    <property type="match status" value="1"/>
</dbReference>
<dbReference type="CDD" id="cd05691">
    <property type="entry name" value="S1_RPS1_repeat_ec6"/>
    <property type="match status" value="1"/>
</dbReference>
<evidence type="ECO:0000256" key="5">
    <source>
        <dbReference type="ARBA" id="ARBA00023274"/>
    </source>
</evidence>
<dbReference type="PANTHER" id="PTHR10724:SF7">
    <property type="entry name" value="SMALL RIBOSOMAL SUBUNIT PROTEIN BS1C"/>
    <property type="match status" value="1"/>
</dbReference>
<dbReference type="PANTHER" id="PTHR10724">
    <property type="entry name" value="30S RIBOSOMAL PROTEIN S1"/>
    <property type="match status" value="1"/>
</dbReference>
<dbReference type="CDD" id="cd05688">
    <property type="entry name" value="S1_RPS1_repeat_ec3"/>
    <property type="match status" value="1"/>
</dbReference>
<dbReference type="CDD" id="cd05687">
    <property type="entry name" value="S1_RPS1_repeat_ec1_hs1"/>
    <property type="match status" value="1"/>
</dbReference>
<dbReference type="CDD" id="cd05689">
    <property type="entry name" value="S1_RPS1_repeat_ec4"/>
    <property type="match status" value="1"/>
</dbReference>
<dbReference type="InterPro" id="IPR050437">
    <property type="entry name" value="Ribos_protein_bS1-like"/>
</dbReference>
<dbReference type="Proteomes" id="UP000287410">
    <property type="component" value="Unassembled WGS sequence"/>
</dbReference>
<keyword evidence="5 6" id="KW-0687">Ribonucleoprotein</keyword>
<evidence type="ECO:0000313" key="8">
    <source>
        <dbReference type="EMBL" id="RUO31711.1"/>
    </source>
</evidence>
<dbReference type="Pfam" id="PF00575">
    <property type="entry name" value="S1"/>
    <property type="match status" value="6"/>
</dbReference>
<dbReference type="PRINTS" id="PR00681">
    <property type="entry name" value="RIBOSOMALS1"/>
</dbReference>
<evidence type="ECO:0000313" key="9">
    <source>
        <dbReference type="Proteomes" id="UP000287410"/>
    </source>
</evidence>
<feature type="domain" description="S1 motif" evidence="7">
    <location>
        <begin position="105"/>
        <end position="171"/>
    </location>
</feature>
<evidence type="ECO:0000256" key="6">
    <source>
        <dbReference type="PIRNR" id="PIRNR002111"/>
    </source>
</evidence>
<comment type="caution">
    <text evidence="8">The sequence shown here is derived from an EMBL/GenBank/DDBJ whole genome shotgun (WGS) entry which is preliminary data.</text>
</comment>
<dbReference type="SUPFAM" id="SSF50249">
    <property type="entry name" value="Nucleic acid-binding proteins"/>
    <property type="match status" value="6"/>
</dbReference>
<proteinExistence type="inferred from homology"/>
<dbReference type="GO" id="GO:0005840">
    <property type="term" value="C:ribosome"/>
    <property type="evidence" value="ECO:0007669"/>
    <property type="project" value="UniProtKB-KW"/>
</dbReference>
<dbReference type="NCBIfam" id="NF004952">
    <property type="entry name" value="PRK06299.1-2"/>
    <property type="match status" value="1"/>
</dbReference>
<evidence type="ECO:0000256" key="3">
    <source>
        <dbReference type="ARBA" id="ARBA00022884"/>
    </source>
</evidence>
<dbReference type="NCBIfam" id="TIGR00717">
    <property type="entry name" value="rpsA"/>
    <property type="match status" value="1"/>
</dbReference>
<dbReference type="SMART" id="SM00316">
    <property type="entry name" value="S1"/>
    <property type="match status" value="6"/>
</dbReference>
<evidence type="ECO:0000256" key="2">
    <source>
        <dbReference type="ARBA" id="ARBA00022737"/>
    </source>
</evidence>
<evidence type="ECO:0000256" key="4">
    <source>
        <dbReference type="ARBA" id="ARBA00022980"/>
    </source>
</evidence>
<dbReference type="CDD" id="cd04465">
    <property type="entry name" value="S1_RPS1_repeat_ec2_hs2"/>
    <property type="match status" value="1"/>
</dbReference>
<dbReference type="InterPro" id="IPR035104">
    <property type="entry name" value="Ribosomal_protein_S1-like"/>
</dbReference>
<evidence type="ECO:0000259" key="7">
    <source>
        <dbReference type="PROSITE" id="PS50126"/>
    </source>
</evidence>
<dbReference type="Gene3D" id="2.40.50.140">
    <property type="entry name" value="Nucleic acid-binding proteins"/>
    <property type="match status" value="6"/>
</dbReference>
<dbReference type="RefSeq" id="WP_126787827.1">
    <property type="nucleotide sequence ID" value="NZ_PIPN01000001.1"/>
</dbReference>
<dbReference type="NCBIfam" id="NF004951">
    <property type="entry name" value="PRK06299.1-1"/>
    <property type="match status" value="1"/>
</dbReference>
<accession>A0ABY0C1P9</accession>
<feature type="domain" description="S1 motif" evidence="7">
    <location>
        <begin position="451"/>
        <end position="520"/>
    </location>
</feature>
<name>A0ABY0C1P9_9GAMM</name>
<comment type="function">
    <text evidence="6">Binds mRNA; thus facilitating recognition of the initiation point. It is needed to translate mRNA with a short Shine-Dalgarno (SD) purine-rich sequence.</text>
</comment>
<dbReference type="EMBL" id="PIPN01000001">
    <property type="protein sequence ID" value="RUO31711.1"/>
    <property type="molecule type" value="Genomic_DNA"/>
</dbReference>
<dbReference type="InterPro" id="IPR000110">
    <property type="entry name" value="Ribosomal_bS1"/>
</dbReference>
<dbReference type="NCBIfam" id="NF004954">
    <property type="entry name" value="PRK06299.1-4"/>
    <property type="match status" value="1"/>
</dbReference>
<evidence type="ECO:0000256" key="1">
    <source>
        <dbReference type="ARBA" id="ARBA00006767"/>
    </source>
</evidence>
<keyword evidence="9" id="KW-1185">Reference proteome</keyword>
<dbReference type="InterPro" id="IPR012340">
    <property type="entry name" value="NA-bd_OB-fold"/>
</dbReference>
<protein>
    <recommendedName>
        <fullName evidence="6">30S ribosomal protein S1</fullName>
    </recommendedName>
</protein>
<keyword evidence="3 6" id="KW-0694">RNA-binding</keyword>
<keyword evidence="2" id="KW-0677">Repeat</keyword>
<gene>
    <name evidence="8" type="ORF">CWE12_01555</name>
</gene>
<keyword evidence="4 6" id="KW-0689">Ribosomal protein</keyword>